<dbReference type="PROSITE" id="PS00623">
    <property type="entry name" value="GMC_OXRED_1"/>
    <property type="match status" value="1"/>
</dbReference>
<dbReference type="PANTHER" id="PTHR11552:SF115">
    <property type="entry name" value="DEHYDROGENASE XPTC-RELATED"/>
    <property type="match status" value="1"/>
</dbReference>
<reference evidence="8" key="2">
    <citation type="submission" date="2023-06" db="EMBL/GenBank/DDBJ databases">
        <authorList>
            <consortium name="Lawrence Berkeley National Laboratory"/>
            <person name="Haridas S."/>
            <person name="Hensen N."/>
            <person name="Bonometti L."/>
            <person name="Westerberg I."/>
            <person name="Brannstrom I.O."/>
            <person name="Guillou S."/>
            <person name="Cros-Aarteil S."/>
            <person name="Calhoun S."/>
            <person name="Kuo A."/>
            <person name="Mondo S."/>
            <person name="Pangilinan J."/>
            <person name="Riley R."/>
            <person name="Labutti K."/>
            <person name="Andreopoulos B."/>
            <person name="Lipzen A."/>
            <person name="Chen C."/>
            <person name="Yanf M."/>
            <person name="Daum C."/>
            <person name="Ng V."/>
            <person name="Clum A."/>
            <person name="Steindorff A."/>
            <person name="Ohm R."/>
            <person name="Martin F."/>
            <person name="Silar P."/>
            <person name="Natvig D."/>
            <person name="Lalanne C."/>
            <person name="Gautier V."/>
            <person name="Ament-Velasquez S.L."/>
            <person name="Kruys A."/>
            <person name="Hutchinson M.I."/>
            <person name="Powell A.J."/>
            <person name="Barry K."/>
            <person name="Miller A.N."/>
            <person name="Grigoriev I.V."/>
            <person name="Debuchy R."/>
            <person name="Gladieux P."/>
            <person name="Thoren M.H."/>
            <person name="Johannesson H."/>
        </authorList>
    </citation>
    <scope>NUCLEOTIDE SEQUENCE</scope>
    <source>
        <strain evidence="8">CBS 958.72</strain>
    </source>
</reference>
<dbReference type="InterPro" id="IPR036188">
    <property type="entry name" value="FAD/NAD-bd_sf"/>
</dbReference>
<dbReference type="SUPFAM" id="SSF54373">
    <property type="entry name" value="FAD-linked reductases, C-terminal domain"/>
    <property type="match status" value="1"/>
</dbReference>
<evidence type="ECO:0000313" key="8">
    <source>
        <dbReference type="EMBL" id="KAK3373093.1"/>
    </source>
</evidence>
<dbReference type="Pfam" id="PF05199">
    <property type="entry name" value="GMC_oxred_C"/>
    <property type="match status" value="1"/>
</dbReference>
<dbReference type="PIRSF" id="PIRSF000137">
    <property type="entry name" value="Alcohol_oxidase"/>
    <property type="match status" value="1"/>
</dbReference>
<feature type="active site" description="Proton donor" evidence="2">
    <location>
        <position position="571"/>
    </location>
</feature>
<feature type="domain" description="Glucose-methanol-choline oxidoreductase N-terminal" evidence="6">
    <location>
        <begin position="113"/>
        <end position="136"/>
    </location>
</feature>
<name>A0AAE0N7L9_9PEZI</name>
<feature type="domain" description="Glucose-methanol-choline oxidoreductase N-terminal" evidence="7">
    <location>
        <begin position="313"/>
        <end position="327"/>
    </location>
</feature>
<dbReference type="InterPro" id="IPR007867">
    <property type="entry name" value="GMC_OxRtase_C"/>
</dbReference>
<accession>A0AAE0N7L9</accession>
<dbReference type="InterPro" id="IPR012132">
    <property type="entry name" value="GMC_OxRdtase"/>
</dbReference>
<protein>
    <submittedName>
        <fullName evidence="8">GMC oxidoreductase-like protein</fullName>
    </submittedName>
</protein>
<evidence type="ECO:0000256" key="2">
    <source>
        <dbReference type="PIRSR" id="PIRSR000137-1"/>
    </source>
</evidence>
<comment type="similarity">
    <text evidence="1 4">Belongs to the GMC oxidoreductase family.</text>
</comment>
<sequence length="643" mass="69053">MFLPSTLVVSLAALAIAIPEAAIKRQISQLRDQYDFIIAGGGTSGLTVADRLTRAFPKKTVLVVEYGVIEYAPGIFDPPLAVWGGVGTSASYFVVQSLPVPDIQNKTAFVLAGKVVGGSSAINGMFFDRPSRHDWDAWAAAASPEFDSSQDKWSWGDVYPFYKKSVTFTPPPAAAVQKYGYTWDTSVYGGSTLIHSSFPPFLWADLVPIARGSWEDIGVPKLQECAGGDKDGLCWIPISQHPVTARRSHSGLGHYAAVNTTRPNYDLLVKHQVTRVVYPNGPASGPPLVEVLSLDDNTLVNISARAEVIISAGSFHTPTILQRSGIGPASFLRKTGINVVIDLPGVGSNFHDHSGPGVFWNYTNLGNLSPLPSDLSNPAFLADATAGFDETPARGPYTLAGSNSAVFVPLSNITADYQTIVNRINAMVADGSAASYLPADYRDEPTMVAGYKKQLEVIANQIFANPHAPSIETPFATGNSFRAINLHPLSRGTVRLNISSPLQTPVVHYGTGSNPVDFDIYLAHTKYIRRMIDTEAMRKYGAFEVGPGPDVQTDAALINFIKDQMTFSYMHPCCTSAMLPKQKGGVVGADLKVHGAAGLRVVDMSILPFLPSSHLSSTAYAVGEKAADIIIKHWYSKCGAHVP</sequence>
<dbReference type="GO" id="GO:0016614">
    <property type="term" value="F:oxidoreductase activity, acting on CH-OH group of donors"/>
    <property type="evidence" value="ECO:0007669"/>
    <property type="project" value="InterPro"/>
</dbReference>
<evidence type="ECO:0000256" key="4">
    <source>
        <dbReference type="RuleBase" id="RU003968"/>
    </source>
</evidence>
<comment type="cofactor">
    <cofactor evidence="3">
        <name>FAD</name>
        <dbReference type="ChEBI" id="CHEBI:57692"/>
    </cofactor>
</comment>
<comment type="caution">
    <text evidence="8">The sequence shown here is derived from an EMBL/GenBank/DDBJ whole genome shotgun (WGS) entry which is preliminary data.</text>
</comment>
<feature type="chain" id="PRO_5042150761" evidence="5">
    <location>
        <begin position="18"/>
        <end position="643"/>
    </location>
</feature>
<evidence type="ECO:0000259" key="6">
    <source>
        <dbReference type="PROSITE" id="PS00623"/>
    </source>
</evidence>
<feature type="binding site" evidence="3">
    <location>
        <position position="569"/>
    </location>
    <ligand>
        <name>substrate</name>
    </ligand>
</feature>
<dbReference type="PANTHER" id="PTHR11552">
    <property type="entry name" value="GLUCOSE-METHANOL-CHOLINE GMC OXIDOREDUCTASE"/>
    <property type="match status" value="1"/>
</dbReference>
<feature type="active site" description="Proton acceptor" evidence="2">
    <location>
        <position position="614"/>
    </location>
</feature>
<evidence type="ECO:0000259" key="7">
    <source>
        <dbReference type="PROSITE" id="PS00624"/>
    </source>
</evidence>
<dbReference type="Gene3D" id="3.30.560.10">
    <property type="entry name" value="Glucose Oxidase, domain 3"/>
    <property type="match status" value="1"/>
</dbReference>
<feature type="signal peptide" evidence="5">
    <location>
        <begin position="1"/>
        <end position="17"/>
    </location>
</feature>
<feature type="binding site" evidence="3">
    <location>
        <position position="115"/>
    </location>
    <ligand>
        <name>FAD</name>
        <dbReference type="ChEBI" id="CHEBI:57692"/>
    </ligand>
</feature>
<dbReference type="EMBL" id="JAULSN010000004">
    <property type="protein sequence ID" value="KAK3373093.1"/>
    <property type="molecule type" value="Genomic_DNA"/>
</dbReference>
<dbReference type="InterPro" id="IPR000172">
    <property type="entry name" value="GMC_OxRdtase_N"/>
</dbReference>
<dbReference type="Proteomes" id="UP001287356">
    <property type="component" value="Unassembled WGS sequence"/>
</dbReference>
<evidence type="ECO:0000256" key="3">
    <source>
        <dbReference type="PIRSR" id="PIRSR000137-2"/>
    </source>
</evidence>
<dbReference type="Pfam" id="PF00732">
    <property type="entry name" value="GMC_oxred_N"/>
    <property type="match status" value="1"/>
</dbReference>
<evidence type="ECO:0000256" key="5">
    <source>
        <dbReference type="SAM" id="SignalP"/>
    </source>
</evidence>
<gene>
    <name evidence="8" type="ORF">B0T24DRAFT_529836</name>
</gene>
<dbReference type="SUPFAM" id="SSF51905">
    <property type="entry name" value="FAD/NAD(P)-binding domain"/>
    <property type="match status" value="1"/>
</dbReference>
<feature type="binding site" evidence="3">
    <location>
        <begin position="43"/>
        <end position="44"/>
    </location>
    <ligand>
        <name>FAD</name>
        <dbReference type="ChEBI" id="CHEBI:57692"/>
    </ligand>
</feature>
<dbReference type="Gene3D" id="3.50.50.60">
    <property type="entry name" value="FAD/NAD(P)-binding domain"/>
    <property type="match status" value="1"/>
</dbReference>
<evidence type="ECO:0000256" key="1">
    <source>
        <dbReference type="ARBA" id="ARBA00010790"/>
    </source>
</evidence>
<dbReference type="GO" id="GO:0044550">
    <property type="term" value="P:secondary metabolite biosynthetic process"/>
    <property type="evidence" value="ECO:0007669"/>
    <property type="project" value="TreeGrafter"/>
</dbReference>
<keyword evidence="5" id="KW-0732">Signal</keyword>
<dbReference type="PROSITE" id="PS00624">
    <property type="entry name" value="GMC_OXRED_2"/>
    <property type="match status" value="1"/>
</dbReference>
<organism evidence="8 9">
    <name type="scientific">Lasiosphaeria ovina</name>
    <dbReference type="NCBI Taxonomy" id="92902"/>
    <lineage>
        <taxon>Eukaryota</taxon>
        <taxon>Fungi</taxon>
        <taxon>Dikarya</taxon>
        <taxon>Ascomycota</taxon>
        <taxon>Pezizomycotina</taxon>
        <taxon>Sordariomycetes</taxon>
        <taxon>Sordariomycetidae</taxon>
        <taxon>Sordariales</taxon>
        <taxon>Lasiosphaeriaceae</taxon>
        <taxon>Lasiosphaeria</taxon>
    </lineage>
</organism>
<feature type="binding site" evidence="3">
    <location>
        <position position="273"/>
    </location>
    <ligand>
        <name>FAD</name>
        <dbReference type="ChEBI" id="CHEBI:57692"/>
    </ligand>
</feature>
<dbReference type="GO" id="GO:0050660">
    <property type="term" value="F:flavin adenine dinucleotide binding"/>
    <property type="evidence" value="ECO:0007669"/>
    <property type="project" value="InterPro"/>
</dbReference>
<evidence type="ECO:0000313" key="9">
    <source>
        <dbReference type="Proteomes" id="UP001287356"/>
    </source>
</evidence>
<proteinExistence type="inferred from homology"/>
<keyword evidence="3 4" id="KW-0274">FAD</keyword>
<keyword evidence="4" id="KW-0285">Flavoprotein</keyword>
<keyword evidence="9" id="KW-1185">Reference proteome</keyword>
<dbReference type="AlphaFoldDB" id="A0AAE0N7L9"/>
<reference evidence="8" key="1">
    <citation type="journal article" date="2023" name="Mol. Phylogenet. Evol.">
        <title>Genome-scale phylogeny and comparative genomics of the fungal order Sordariales.</title>
        <authorList>
            <person name="Hensen N."/>
            <person name="Bonometti L."/>
            <person name="Westerberg I."/>
            <person name="Brannstrom I.O."/>
            <person name="Guillou S."/>
            <person name="Cros-Aarteil S."/>
            <person name="Calhoun S."/>
            <person name="Haridas S."/>
            <person name="Kuo A."/>
            <person name="Mondo S."/>
            <person name="Pangilinan J."/>
            <person name="Riley R."/>
            <person name="LaButti K."/>
            <person name="Andreopoulos B."/>
            <person name="Lipzen A."/>
            <person name="Chen C."/>
            <person name="Yan M."/>
            <person name="Daum C."/>
            <person name="Ng V."/>
            <person name="Clum A."/>
            <person name="Steindorff A."/>
            <person name="Ohm R.A."/>
            <person name="Martin F."/>
            <person name="Silar P."/>
            <person name="Natvig D.O."/>
            <person name="Lalanne C."/>
            <person name="Gautier V."/>
            <person name="Ament-Velasquez S.L."/>
            <person name="Kruys A."/>
            <person name="Hutchinson M.I."/>
            <person name="Powell A.J."/>
            <person name="Barry K."/>
            <person name="Miller A.N."/>
            <person name="Grigoriev I.V."/>
            <person name="Debuchy R."/>
            <person name="Gladieux P."/>
            <person name="Hiltunen Thoren M."/>
            <person name="Johannesson H."/>
        </authorList>
    </citation>
    <scope>NUCLEOTIDE SEQUENCE</scope>
    <source>
        <strain evidence="8">CBS 958.72</strain>
    </source>
</reference>